<dbReference type="InterPro" id="IPR000262">
    <property type="entry name" value="FMN-dep_DH"/>
</dbReference>
<comment type="cofactor">
    <cofactor evidence="1">
        <name>FMN</name>
        <dbReference type="ChEBI" id="CHEBI:58210"/>
    </cofactor>
</comment>
<evidence type="ECO:0000256" key="6">
    <source>
        <dbReference type="ARBA" id="ARBA00029513"/>
    </source>
</evidence>
<dbReference type="RefSeq" id="WP_084663293.1">
    <property type="nucleotide sequence ID" value="NZ_LT838272.1"/>
</dbReference>
<protein>
    <recommendedName>
        <fullName evidence="6">L-lactate oxidase</fullName>
    </recommendedName>
</protein>
<dbReference type="Gene3D" id="3.20.20.70">
    <property type="entry name" value="Aldolase class I"/>
    <property type="match status" value="1"/>
</dbReference>
<evidence type="ECO:0000256" key="4">
    <source>
        <dbReference type="ARBA" id="ARBA00023002"/>
    </source>
</evidence>
<reference evidence="11 12" key="1">
    <citation type="submission" date="2017-04" db="EMBL/GenBank/DDBJ databases">
        <authorList>
            <person name="Afonso C.L."/>
            <person name="Miller P.J."/>
            <person name="Scott M.A."/>
            <person name="Spackman E."/>
            <person name="Goraichik I."/>
            <person name="Dimitrov K.M."/>
            <person name="Suarez D.L."/>
            <person name="Swayne D.E."/>
        </authorList>
    </citation>
    <scope>NUCLEOTIDE SEQUENCE [LARGE SCALE GENOMIC DNA]</scope>
    <source>
        <strain evidence="11 12">ToBE</strain>
    </source>
</reference>
<dbReference type="InterPro" id="IPR037396">
    <property type="entry name" value="FMN_HAD"/>
</dbReference>
<evidence type="ECO:0000256" key="5">
    <source>
        <dbReference type="ARBA" id="ARBA00024042"/>
    </source>
</evidence>
<dbReference type="InterPro" id="IPR012133">
    <property type="entry name" value="Alpha-hydoxy_acid_DH_FMN"/>
</dbReference>
<dbReference type="AlphaFoldDB" id="A0A1W1V9T6"/>
<dbReference type="PANTHER" id="PTHR10578">
    <property type="entry name" value="S -2-HYDROXY-ACID OXIDASE-RELATED"/>
    <property type="match status" value="1"/>
</dbReference>
<keyword evidence="3 9" id="KW-0288">FMN</keyword>
<name>A0A1W1V9T6_9FIRM</name>
<feature type="binding site" evidence="9">
    <location>
        <position position="239"/>
    </location>
    <ligand>
        <name>glyoxylate</name>
        <dbReference type="ChEBI" id="CHEBI:36655"/>
    </ligand>
</feature>
<feature type="binding site" evidence="9">
    <location>
        <begin position="267"/>
        <end position="271"/>
    </location>
    <ligand>
        <name>FMN</name>
        <dbReference type="ChEBI" id="CHEBI:58210"/>
    </ligand>
</feature>
<comment type="similarity">
    <text evidence="5">Belongs to the FMN-dependent alpha-hydroxy acid dehydrogenase family.</text>
</comment>
<organism evidence="11 12">
    <name type="scientific">Thermanaeromonas toyohensis ToBE</name>
    <dbReference type="NCBI Taxonomy" id="698762"/>
    <lineage>
        <taxon>Bacteria</taxon>
        <taxon>Bacillati</taxon>
        <taxon>Bacillota</taxon>
        <taxon>Clostridia</taxon>
        <taxon>Neomoorellales</taxon>
        <taxon>Neomoorellaceae</taxon>
        <taxon>Thermanaeromonas</taxon>
    </lineage>
</organism>
<dbReference type="Pfam" id="PF01070">
    <property type="entry name" value="FMN_dh"/>
    <property type="match status" value="2"/>
</dbReference>
<proteinExistence type="inferred from homology"/>
<dbReference type="CDD" id="cd02809">
    <property type="entry name" value="alpha_hydroxyacid_oxid_FMN"/>
    <property type="match status" value="1"/>
</dbReference>
<dbReference type="PIRSF" id="PIRSF000138">
    <property type="entry name" value="Al-hdrx_acd_dh"/>
    <property type="match status" value="1"/>
</dbReference>
<evidence type="ECO:0000313" key="12">
    <source>
        <dbReference type="Proteomes" id="UP000192569"/>
    </source>
</evidence>
<dbReference type="PANTHER" id="PTHR10578:SF107">
    <property type="entry name" value="2-HYDROXYACID OXIDASE 1"/>
    <property type="match status" value="1"/>
</dbReference>
<dbReference type="GO" id="GO:0016853">
    <property type="term" value="F:isomerase activity"/>
    <property type="evidence" value="ECO:0007669"/>
    <property type="project" value="UniProtKB-KW"/>
</dbReference>
<evidence type="ECO:0000313" key="11">
    <source>
        <dbReference type="EMBL" id="SMB90217.1"/>
    </source>
</evidence>
<feature type="binding site" evidence="9">
    <location>
        <begin position="290"/>
        <end position="291"/>
    </location>
    <ligand>
        <name>FMN</name>
        <dbReference type="ChEBI" id="CHEBI:58210"/>
    </ligand>
</feature>
<dbReference type="EMBL" id="LT838272">
    <property type="protein sequence ID" value="SMB90217.1"/>
    <property type="molecule type" value="Genomic_DNA"/>
</dbReference>
<feature type="binding site" evidence="9">
    <location>
        <position position="236"/>
    </location>
    <ligand>
        <name>FMN</name>
        <dbReference type="ChEBI" id="CHEBI:58210"/>
    </ligand>
</feature>
<accession>A0A1W1V9T6</accession>
<feature type="binding site" evidence="9">
    <location>
        <position position="234"/>
    </location>
    <ligand>
        <name>FMN</name>
        <dbReference type="ChEBI" id="CHEBI:58210"/>
    </ligand>
</feature>
<comment type="catalytic activity">
    <reaction evidence="7">
        <text>(S)-lactate + O2 = pyruvate + H2O2</text>
        <dbReference type="Rhea" id="RHEA:55868"/>
        <dbReference type="ChEBI" id="CHEBI:15361"/>
        <dbReference type="ChEBI" id="CHEBI:15379"/>
        <dbReference type="ChEBI" id="CHEBI:16240"/>
        <dbReference type="ChEBI" id="CHEBI:16651"/>
    </reaction>
    <physiologicalReaction direction="left-to-right" evidence="7">
        <dbReference type="Rhea" id="RHEA:55869"/>
    </physiologicalReaction>
</comment>
<gene>
    <name evidence="11" type="ORF">SAMN00808754_0264</name>
</gene>
<evidence type="ECO:0000259" key="10">
    <source>
        <dbReference type="PROSITE" id="PS51349"/>
    </source>
</evidence>
<feature type="domain" description="FMN hydroxy acid dehydrogenase" evidence="10">
    <location>
        <begin position="37"/>
        <end position="340"/>
    </location>
</feature>
<dbReference type="GO" id="GO:0010181">
    <property type="term" value="F:FMN binding"/>
    <property type="evidence" value="ECO:0007669"/>
    <property type="project" value="InterPro"/>
</dbReference>
<evidence type="ECO:0000256" key="9">
    <source>
        <dbReference type="PIRSR" id="PIRSR000138-2"/>
    </source>
</evidence>
<evidence type="ECO:0000256" key="8">
    <source>
        <dbReference type="PIRSR" id="PIRSR000138-1"/>
    </source>
</evidence>
<keyword evidence="2 9" id="KW-0285">Flavoprotein</keyword>
<feature type="binding site" evidence="9">
    <location>
        <position position="212"/>
    </location>
    <ligand>
        <name>FMN</name>
        <dbReference type="ChEBI" id="CHEBI:58210"/>
    </ligand>
</feature>
<dbReference type="InterPro" id="IPR013785">
    <property type="entry name" value="Aldolase_TIM"/>
</dbReference>
<dbReference type="SUPFAM" id="SSF51395">
    <property type="entry name" value="FMN-linked oxidoreductases"/>
    <property type="match status" value="1"/>
</dbReference>
<evidence type="ECO:0000256" key="3">
    <source>
        <dbReference type="ARBA" id="ARBA00022643"/>
    </source>
</evidence>
<dbReference type="Proteomes" id="UP000192569">
    <property type="component" value="Chromosome I"/>
</dbReference>
<keyword evidence="4" id="KW-0560">Oxidoreductase</keyword>
<feature type="active site" description="Proton acceptor" evidence="8">
    <location>
        <position position="236"/>
    </location>
</feature>
<keyword evidence="11" id="KW-0413">Isomerase</keyword>
<dbReference type="GO" id="GO:0016491">
    <property type="term" value="F:oxidoreductase activity"/>
    <property type="evidence" value="ECO:0007669"/>
    <property type="project" value="UniProtKB-KW"/>
</dbReference>
<dbReference type="OrthoDB" id="9770452at2"/>
<keyword evidence="12" id="KW-1185">Reference proteome</keyword>
<evidence type="ECO:0000256" key="1">
    <source>
        <dbReference type="ARBA" id="ARBA00001917"/>
    </source>
</evidence>
<dbReference type="STRING" id="698762.SAMN00808754_0264"/>
<evidence type="ECO:0000256" key="2">
    <source>
        <dbReference type="ARBA" id="ARBA00022630"/>
    </source>
</evidence>
<evidence type="ECO:0000256" key="7">
    <source>
        <dbReference type="ARBA" id="ARBA00048754"/>
    </source>
</evidence>
<dbReference type="PROSITE" id="PS51349">
    <property type="entry name" value="FMN_HYDROXY_ACID_DH_2"/>
    <property type="match status" value="1"/>
</dbReference>
<sequence>MDLQEVREKAREVLKGICRVCVVCDGRNCPTGVPGIGGAGTGEGFRRNIASLARWKLNLRVLHPRKIQDTTFELFGHKLSFPILGGAIAGAKVNFGGRLDEREIARALVLGAKAAGTVALTGDGPDPEVFAAGLAAIREADGWGIPVIKPRSNKEIIKRIREAEKTGALAVAIDVDAAGLFNMTRVGQVVEPKTAEDIIEIARSTSLPLILKGIMTVADAKVALASGAVGIVVSNHGGRALDHTLGTADVLPGIAAAVKGRLMVLVDGGIRSGVDVLKMLALGADAVLVGRPLFIAACGGGPQGVKMQLEALAQELTVAMRLTGCGALQDISSEVICNVM</sequence>